<dbReference type="RefSeq" id="WP_010719135.1">
    <property type="nucleotide sequence ID" value="NZ_AP027299.1"/>
</dbReference>
<comment type="caution">
    <text evidence="1">The sequence shown here is derived from an EMBL/GenBank/DDBJ whole genome shotgun (WGS) entry which is preliminary data.</text>
</comment>
<organism evidence="1 2">
    <name type="scientific">Enterococcus hirae</name>
    <dbReference type="NCBI Taxonomy" id="1354"/>
    <lineage>
        <taxon>Bacteria</taxon>
        <taxon>Bacillati</taxon>
        <taxon>Bacillota</taxon>
        <taxon>Bacilli</taxon>
        <taxon>Lactobacillales</taxon>
        <taxon>Enterococcaceae</taxon>
        <taxon>Enterococcus</taxon>
    </lineage>
</organism>
<name>A0A1V8XEL6_ENTHR</name>
<dbReference type="AlphaFoldDB" id="A0A1V8XEL6"/>
<dbReference type="EMBL" id="CABEEP010000001">
    <property type="protein sequence ID" value="VTQ64189.1"/>
    <property type="molecule type" value="Genomic_DNA"/>
</dbReference>
<dbReference type="Proteomes" id="UP000352698">
    <property type="component" value="Unassembled WGS sequence"/>
</dbReference>
<dbReference type="InterPro" id="IPR048108">
    <property type="entry name" value="CBO2463_dom"/>
</dbReference>
<protein>
    <submittedName>
        <fullName evidence="1">Uncharacterized protein</fullName>
    </submittedName>
</protein>
<evidence type="ECO:0000313" key="1">
    <source>
        <dbReference type="EMBL" id="VTQ64189.1"/>
    </source>
</evidence>
<reference evidence="1 2" key="1">
    <citation type="submission" date="2019-05" db="EMBL/GenBank/DDBJ databases">
        <authorList>
            <consortium name="Pathogen Informatics"/>
        </authorList>
    </citation>
    <scope>NUCLEOTIDE SEQUENCE [LARGE SCALE GENOMIC DNA]</scope>
    <source>
        <strain evidence="1 2">NCTC12204</strain>
    </source>
</reference>
<evidence type="ECO:0000313" key="2">
    <source>
        <dbReference type="Proteomes" id="UP000352698"/>
    </source>
</evidence>
<gene>
    <name evidence="1" type="ORF">NCTC12204_01451</name>
</gene>
<accession>A0A1V8XEL6</accession>
<sequence length="102" mass="12082">MDRIEKLKYVSTEQMFEGILVEVRDASVTIDIKGRLGQLKIPRRMIISEYDLKIGQEVGFLMSYPEVLEEAANTHYVEAITEHERRRLKNQQKKIKMREENE</sequence>
<dbReference type="STRING" id="1354.A6P53_06425"/>
<proteinExistence type="predicted"/>
<dbReference type="GeneID" id="56787506"/>
<dbReference type="NCBIfam" id="NF041553">
    <property type="entry name" value="CBO2463_dom"/>
    <property type="match status" value="1"/>
</dbReference>